<gene>
    <name evidence="2" type="ORF">DEQ80_07805</name>
</gene>
<name>A0A3D1JHM5_9CHLR</name>
<protein>
    <submittedName>
        <fullName evidence="2">Uncharacterized protein</fullName>
    </submittedName>
</protein>
<feature type="region of interest" description="Disordered" evidence="1">
    <location>
        <begin position="296"/>
        <end position="316"/>
    </location>
</feature>
<sequence length="422" mass="46863">MVRILFTVQEVLQHAIFLLLLGLVLSRSDGLFTDDYDRVRAFVRRDEFEYVQWVLNALATKNTQAALDAPRYLSLEDQKQAVFRYLDLVARIDGLNREVATIYADPAVKDPETASREKRTELEAAQAEEARLGPLAESILQAQVSTVLASLGLTTGGQPLPPVLYRVTPLPYALIVSPRERIEQEANISLVPGLSLEERIAIEEKVARSLNKSTLVVGIGGVGVYPTMVQSTSDLNWLTEVVAHEWTHNYLTLRPLGMLYDASPEMRTINETTASIAGKEIGRAVVARFYPEKLPPEEVPAPASTGPEKPATPPSFDFRKEMRITRLQAEALLAEGKIEEAEAYMEARRKVFWEHGYLIRKLNQAYFAFYGAYNDTPGGGAAGEDPVGPAVQALRQKSASLAEFLNTIARVTSFEQLQQMVK</sequence>
<dbReference type="AlphaFoldDB" id="A0A3D1JHM5"/>
<organism evidence="2 3">
    <name type="scientific">Anaerolinea thermolimosa</name>
    <dbReference type="NCBI Taxonomy" id="229919"/>
    <lineage>
        <taxon>Bacteria</taxon>
        <taxon>Bacillati</taxon>
        <taxon>Chloroflexota</taxon>
        <taxon>Anaerolineae</taxon>
        <taxon>Anaerolineales</taxon>
        <taxon>Anaerolineaceae</taxon>
        <taxon>Anaerolinea</taxon>
    </lineage>
</organism>
<dbReference type="Proteomes" id="UP000264141">
    <property type="component" value="Unassembled WGS sequence"/>
</dbReference>
<dbReference type="STRING" id="229919.GCA_001050195_03311"/>
<evidence type="ECO:0000313" key="2">
    <source>
        <dbReference type="EMBL" id="HCE17747.1"/>
    </source>
</evidence>
<evidence type="ECO:0000313" key="3">
    <source>
        <dbReference type="Proteomes" id="UP000264141"/>
    </source>
</evidence>
<dbReference type="EMBL" id="DPBP01000031">
    <property type="protein sequence ID" value="HCE17747.1"/>
    <property type="molecule type" value="Genomic_DNA"/>
</dbReference>
<accession>A0A3D1JHM5</accession>
<evidence type="ECO:0000256" key="1">
    <source>
        <dbReference type="SAM" id="MobiDB-lite"/>
    </source>
</evidence>
<proteinExistence type="predicted"/>
<reference evidence="2 3" key="1">
    <citation type="journal article" date="2018" name="Nat. Biotechnol.">
        <title>A standardized bacterial taxonomy based on genome phylogeny substantially revises the tree of life.</title>
        <authorList>
            <person name="Parks D.H."/>
            <person name="Chuvochina M."/>
            <person name="Waite D.W."/>
            <person name="Rinke C."/>
            <person name="Skarshewski A."/>
            <person name="Chaumeil P.A."/>
            <person name="Hugenholtz P."/>
        </authorList>
    </citation>
    <scope>NUCLEOTIDE SEQUENCE [LARGE SCALE GENOMIC DNA]</scope>
    <source>
        <strain evidence="2">UBA8781</strain>
    </source>
</reference>
<comment type="caution">
    <text evidence="2">The sequence shown here is derived from an EMBL/GenBank/DDBJ whole genome shotgun (WGS) entry which is preliminary data.</text>
</comment>